<keyword evidence="2" id="KW-0472">Membrane</keyword>
<evidence type="ECO:0000259" key="3">
    <source>
        <dbReference type="Pfam" id="PF23190"/>
    </source>
</evidence>
<keyword evidence="2" id="KW-0812">Transmembrane</keyword>
<feature type="transmembrane region" description="Helical" evidence="2">
    <location>
        <begin position="456"/>
        <end position="477"/>
    </location>
</feature>
<evidence type="ECO:0000313" key="5">
    <source>
        <dbReference type="EMBL" id="KAG6290435.1"/>
    </source>
</evidence>
<feature type="transmembrane region" description="Helical" evidence="2">
    <location>
        <begin position="353"/>
        <end position="370"/>
    </location>
</feature>
<gene>
    <name evidence="5" type="ORF">E4U09_004426</name>
</gene>
<comment type="caution">
    <text evidence="5">The sequence shown here is derived from an EMBL/GenBank/DDBJ whole genome shotgun (WGS) entry which is preliminary data.</text>
</comment>
<feature type="domain" description="Calcium channel YVC1-like C-terminal transmembrane" evidence="4">
    <location>
        <begin position="267"/>
        <end position="561"/>
    </location>
</feature>
<dbReference type="PANTHER" id="PTHR35859:SF1">
    <property type="entry name" value="NONSELECTIVE CATION CHANNEL PROTEIN"/>
    <property type="match status" value="1"/>
</dbReference>
<dbReference type="EMBL" id="SRRH01000356">
    <property type="protein sequence ID" value="KAG6290435.1"/>
    <property type="molecule type" value="Genomic_DNA"/>
</dbReference>
<reference evidence="5 6" key="1">
    <citation type="journal article" date="2020" name="bioRxiv">
        <title>Whole genome comparisons of ergot fungi reveals the divergence and evolution of species within the genus Claviceps are the result of varying mechanisms driving genome evolution and host range expansion.</title>
        <authorList>
            <person name="Wyka S.A."/>
            <person name="Mondo S.J."/>
            <person name="Liu M."/>
            <person name="Dettman J."/>
            <person name="Nalam V."/>
            <person name="Broders K.D."/>
        </authorList>
    </citation>
    <scope>NUCLEOTIDE SEQUENCE [LARGE SCALE GENOMIC DNA]</scope>
    <source>
        <strain evidence="5 6">Clav52</strain>
    </source>
</reference>
<dbReference type="Proteomes" id="UP000707071">
    <property type="component" value="Unassembled WGS sequence"/>
</dbReference>
<protein>
    <recommendedName>
        <fullName evidence="7">YVC1 Vacuolar cation channel</fullName>
    </recommendedName>
</protein>
<feature type="transmembrane region" description="Helical" evidence="2">
    <location>
        <begin position="391"/>
        <end position="410"/>
    </location>
</feature>
<evidence type="ECO:0000313" key="6">
    <source>
        <dbReference type="Proteomes" id="UP000707071"/>
    </source>
</evidence>
<dbReference type="PANTHER" id="PTHR35859">
    <property type="entry name" value="NONSELECTIVE CATION CHANNEL PROTEIN"/>
    <property type="match status" value="1"/>
</dbReference>
<dbReference type="InterPro" id="IPR056336">
    <property type="entry name" value="YVC1_C"/>
</dbReference>
<feature type="transmembrane region" description="Helical" evidence="2">
    <location>
        <begin position="516"/>
        <end position="536"/>
    </location>
</feature>
<keyword evidence="6" id="KW-1185">Reference proteome</keyword>
<proteinExistence type="predicted"/>
<dbReference type="InterPro" id="IPR056337">
    <property type="entry name" value="LHD_YVC1"/>
</dbReference>
<accession>A0A9P7QE51</accession>
<dbReference type="Pfam" id="PF23190">
    <property type="entry name" value="LHD_TRPY1"/>
    <property type="match status" value="1"/>
</dbReference>
<feature type="domain" description="YVC1 N-terminal linker helical" evidence="3">
    <location>
        <begin position="47"/>
        <end position="221"/>
    </location>
</feature>
<sequence length="681" mass="76436">MDPSNPEDWLSDNVSEDSIPAPDVEADIPSPQETQSPGAPSVYVTLHRVRRLVLASIDDPYTLEHFRQPSLNALVVRPLVDRLYETKDISIIYCLLANRVFFLREQSGLSAQSVNRARGILCELVATRVLRRFHEDNPGDAGLLLLAQILVEGFDPFEGAPYDVERDGRYAQWPVQQRGGHERKLTALELAILSESKAFISCAACQRLVEAVHCGQIVYTPLSFLDILPDHYKHRPIRLYDPRHSRLLNHQRLIVPRIRALIEVVQFIVLALLYVMTMVTQNRPEHHRWEAAFAIYTAGWVLQEFASVTEHGWELHSQMLWSFLDVTLVVIYAAYVLVRIYDVLAGTIPHGHGLSVLCLAAPVLLTRIAFNVMPQNIVFIALHAMVRDFTVLSFLAIWCFVGFLLALMWLLDTEQVAAAPGPSWQTVGKWLLWIWFGLDGTGIAESVRFNVVLGPGLMIAFAFLGNTLFLTILVAILTNTFSKIVANEAAEIRFRRTVLTFEGVKSDSLFAYPPPFNIAALLVILPLKMLVSPRFFHTINVAMIRLLNGPLLIAISMVERHGLWKAATSNKNGSDSGGRGGGRGLFGWRFTGFSPHGDIYAVFTAGLPDHVSRKIDLLDPVEDVPVLEDDVMSTLSGDVPRSRLRRPKLWRGRREYPRARPLARRPSPTQGSDDFLLRGVQ</sequence>
<feature type="transmembrane region" description="Helical" evidence="2">
    <location>
        <begin position="320"/>
        <end position="341"/>
    </location>
</feature>
<evidence type="ECO:0000259" key="4">
    <source>
        <dbReference type="Pfam" id="PF23317"/>
    </source>
</evidence>
<evidence type="ECO:0008006" key="7">
    <source>
        <dbReference type="Google" id="ProtNLM"/>
    </source>
</evidence>
<feature type="transmembrane region" description="Helical" evidence="2">
    <location>
        <begin position="430"/>
        <end position="449"/>
    </location>
</feature>
<organism evidence="5 6">
    <name type="scientific">Claviceps aff. purpurea</name>
    <dbReference type="NCBI Taxonomy" id="1967640"/>
    <lineage>
        <taxon>Eukaryota</taxon>
        <taxon>Fungi</taxon>
        <taxon>Dikarya</taxon>
        <taxon>Ascomycota</taxon>
        <taxon>Pezizomycotina</taxon>
        <taxon>Sordariomycetes</taxon>
        <taxon>Hypocreomycetidae</taxon>
        <taxon>Hypocreales</taxon>
        <taxon>Clavicipitaceae</taxon>
        <taxon>Claviceps</taxon>
    </lineage>
</organism>
<feature type="region of interest" description="Disordered" evidence="1">
    <location>
        <begin position="656"/>
        <end position="681"/>
    </location>
</feature>
<evidence type="ECO:0000256" key="2">
    <source>
        <dbReference type="SAM" id="Phobius"/>
    </source>
</evidence>
<dbReference type="InterPro" id="IPR052971">
    <property type="entry name" value="TRP_calcium_channel"/>
</dbReference>
<dbReference type="AlphaFoldDB" id="A0A9P7QE51"/>
<dbReference type="Pfam" id="PF23317">
    <property type="entry name" value="YVC1_C"/>
    <property type="match status" value="1"/>
</dbReference>
<name>A0A9P7QE51_9HYPO</name>
<keyword evidence="2" id="KW-1133">Transmembrane helix</keyword>
<feature type="transmembrane region" description="Helical" evidence="2">
    <location>
        <begin position="260"/>
        <end position="279"/>
    </location>
</feature>
<evidence type="ECO:0000256" key="1">
    <source>
        <dbReference type="SAM" id="MobiDB-lite"/>
    </source>
</evidence>
<feature type="region of interest" description="Disordered" evidence="1">
    <location>
        <begin position="1"/>
        <end position="39"/>
    </location>
</feature>